<dbReference type="Gene3D" id="1.10.260.40">
    <property type="entry name" value="lambda repressor-like DNA-binding domains"/>
    <property type="match status" value="1"/>
</dbReference>
<keyword evidence="4" id="KW-1185">Reference proteome</keyword>
<evidence type="ECO:0000259" key="2">
    <source>
        <dbReference type="PROSITE" id="PS50943"/>
    </source>
</evidence>
<dbReference type="InterPro" id="IPR010982">
    <property type="entry name" value="Lambda_DNA-bd_dom_sf"/>
</dbReference>
<dbReference type="RefSeq" id="WP_345367737.1">
    <property type="nucleotide sequence ID" value="NZ_BAABII010000019.1"/>
</dbReference>
<organism evidence="3 4">
    <name type="scientific">Saccharopolyspora cebuensis</name>
    <dbReference type="NCBI Taxonomy" id="418759"/>
    <lineage>
        <taxon>Bacteria</taxon>
        <taxon>Bacillati</taxon>
        <taxon>Actinomycetota</taxon>
        <taxon>Actinomycetes</taxon>
        <taxon>Pseudonocardiales</taxon>
        <taxon>Pseudonocardiaceae</taxon>
        <taxon>Saccharopolyspora</taxon>
    </lineage>
</organism>
<feature type="domain" description="HTH cro/C1-type" evidence="2">
    <location>
        <begin position="30"/>
        <end position="81"/>
    </location>
</feature>
<dbReference type="Gene3D" id="3.30.450.180">
    <property type="match status" value="1"/>
</dbReference>
<feature type="region of interest" description="Disordered" evidence="1">
    <location>
        <begin position="277"/>
        <end position="307"/>
    </location>
</feature>
<dbReference type="InterPro" id="IPR041413">
    <property type="entry name" value="MLTR_LBD"/>
</dbReference>
<dbReference type="Proteomes" id="UP001564626">
    <property type="component" value="Unassembled WGS sequence"/>
</dbReference>
<dbReference type="SUPFAM" id="SSF47413">
    <property type="entry name" value="lambda repressor-like DNA-binding domains"/>
    <property type="match status" value="1"/>
</dbReference>
<evidence type="ECO:0000313" key="3">
    <source>
        <dbReference type="EMBL" id="MEY8038784.1"/>
    </source>
</evidence>
<sequence length="307" mass="33485">MATGLGEFLRARRAGLRPEDVGLPEFPGRRRVAGLRREELAQLAGVSASYYTRLEQGQSSNASGAVLDALAGALRLDEHERDHLRELAHRRPRPLRRPAPERVDRTTRELMRSLDAAPALLVGRRTDVLAWNALGHALLAGHVDRTAPDRPADRPNLARMLFLDPHTRELYADWKRKARSLVGTLRLAAGRHPEDALLAALVGELSMRSPEFVAMWGDHRVKPCQADEFELRHPLVGALTVTKQALVVGRSPEQSLIVATTAEGSSSEHTLALLARTTAEPIEAPAPPGDVAVSGPGSRRPRGAPSR</sequence>
<proteinExistence type="predicted"/>
<protein>
    <submittedName>
        <fullName evidence="3">Helix-turn-helix transcriptional regulator</fullName>
    </submittedName>
</protein>
<gene>
    <name evidence="3" type="ORF">AB8O55_05190</name>
</gene>
<feature type="compositionally biased region" description="Low complexity" evidence="1">
    <location>
        <begin position="294"/>
        <end position="307"/>
    </location>
</feature>
<comment type="caution">
    <text evidence="3">The sequence shown here is derived from an EMBL/GenBank/DDBJ whole genome shotgun (WGS) entry which is preliminary data.</text>
</comment>
<dbReference type="PROSITE" id="PS50943">
    <property type="entry name" value="HTH_CROC1"/>
    <property type="match status" value="1"/>
</dbReference>
<dbReference type="PANTHER" id="PTHR35010:SF2">
    <property type="entry name" value="BLL4672 PROTEIN"/>
    <property type="match status" value="1"/>
</dbReference>
<evidence type="ECO:0000256" key="1">
    <source>
        <dbReference type="SAM" id="MobiDB-lite"/>
    </source>
</evidence>
<dbReference type="CDD" id="cd00093">
    <property type="entry name" value="HTH_XRE"/>
    <property type="match status" value="1"/>
</dbReference>
<dbReference type="PANTHER" id="PTHR35010">
    <property type="entry name" value="BLL4672 PROTEIN-RELATED"/>
    <property type="match status" value="1"/>
</dbReference>
<name>A0ABV4CH88_9PSEU</name>
<dbReference type="SMART" id="SM00530">
    <property type="entry name" value="HTH_XRE"/>
    <property type="match status" value="1"/>
</dbReference>
<accession>A0ABV4CH88</accession>
<dbReference type="InterPro" id="IPR001387">
    <property type="entry name" value="Cro/C1-type_HTH"/>
</dbReference>
<dbReference type="EMBL" id="JBGEHV010000006">
    <property type="protein sequence ID" value="MEY8038784.1"/>
    <property type="molecule type" value="Genomic_DNA"/>
</dbReference>
<evidence type="ECO:0000313" key="4">
    <source>
        <dbReference type="Proteomes" id="UP001564626"/>
    </source>
</evidence>
<dbReference type="Pfam" id="PF13560">
    <property type="entry name" value="HTH_31"/>
    <property type="match status" value="1"/>
</dbReference>
<dbReference type="Pfam" id="PF17765">
    <property type="entry name" value="MLTR_LBD"/>
    <property type="match status" value="1"/>
</dbReference>
<reference evidence="3 4" key="1">
    <citation type="submission" date="2024-08" db="EMBL/GenBank/DDBJ databases">
        <title>Genome mining of Saccharopolyspora cebuensis PGLac3 from Nigerian medicinal plant.</title>
        <authorList>
            <person name="Ezeobiora C.E."/>
            <person name="Igbokwe N.H."/>
            <person name="Amin D.H."/>
            <person name="Mendie U.E."/>
        </authorList>
    </citation>
    <scope>NUCLEOTIDE SEQUENCE [LARGE SCALE GENOMIC DNA]</scope>
    <source>
        <strain evidence="3 4">PGLac3</strain>
    </source>
</reference>